<dbReference type="Proteomes" id="UP000310200">
    <property type="component" value="Unassembled WGS sequence"/>
</dbReference>
<evidence type="ECO:0000256" key="3">
    <source>
        <dbReference type="ARBA" id="ARBA00001947"/>
    </source>
</evidence>
<keyword evidence="21" id="KW-1133">Transmembrane helix</keyword>
<comment type="caution">
    <text evidence="23">The sequence shown here is derived from an EMBL/GenBank/DDBJ whole genome shotgun (WGS) entry which is preliminary data.</text>
</comment>
<dbReference type="SFLD" id="SFLDF00270">
    <property type="entry name" value="L-galactonate_dehydratase"/>
    <property type="match status" value="1"/>
</dbReference>
<dbReference type="InterPro" id="IPR018497">
    <property type="entry name" value="Peptidase_M13_C"/>
</dbReference>
<dbReference type="GO" id="GO:0050023">
    <property type="term" value="F:L-fuconate dehydratase activity"/>
    <property type="evidence" value="ECO:0007669"/>
    <property type="project" value="UniProtKB-EC"/>
</dbReference>
<feature type="transmembrane region" description="Helical" evidence="21">
    <location>
        <begin position="56"/>
        <end position="81"/>
    </location>
</feature>
<dbReference type="SUPFAM" id="SSF55486">
    <property type="entry name" value="Metalloproteases ('zincins'), catalytic domain"/>
    <property type="match status" value="1"/>
</dbReference>
<dbReference type="FunFam" id="3.40.390.10:FF:000076">
    <property type="entry name" value="membrane metallo-endopeptidase-like 1"/>
    <property type="match status" value="1"/>
</dbReference>
<dbReference type="GO" id="GO:0009063">
    <property type="term" value="P:amino acid catabolic process"/>
    <property type="evidence" value="ECO:0007669"/>
    <property type="project" value="InterPro"/>
</dbReference>
<dbReference type="PROSITE" id="PS51885">
    <property type="entry name" value="NEPRILYSIN"/>
    <property type="match status" value="1"/>
</dbReference>
<dbReference type="Gene3D" id="3.40.390.10">
    <property type="entry name" value="Collagenase (Catalytic Domain)"/>
    <property type="match status" value="1"/>
</dbReference>
<evidence type="ECO:0000256" key="16">
    <source>
        <dbReference type="ARBA" id="ARBA00023239"/>
    </source>
</evidence>
<dbReference type="Gene3D" id="3.80.10.10">
    <property type="entry name" value="Ribonuclease Inhibitor"/>
    <property type="match status" value="1"/>
</dbReference>
<evidence type="ECO:0000256" key="4">
    <source>
        <dbReference type="ARBA" id="ARBA00004401"/>
    </source>
</evidence>
<evidence type="ECO:0000256" key="13">
    <source>
        <dbReference type="ARBA" id="ARBA00023049"/>
    </source>
</evidence>
<feature type="region of interest" description="Disordered" evidence="20">
    <location>
        <begin position="1"/>
        <end position="44"/>
    </location>
</feature>
<keyword evidence="21" id="KW-0812">Transmembrane</keyword>
<dbReference type="Pfam" id="PF01431">
    <property type="entry name" value="Peptidase_M13"/>
    <property type="match status" value="1"/>
</dbReference>
<dbReference type="CDD" id="cd08662">
    <property type="entry name" value="M13"/>
    <property type="match status" value="1"/>
</dbReference>
<dbReference type="InterPro" id="IPR000718">
    <property type="entry name" value="Peptidase_M13"/>
</dbReference>
<dbReference type="SUPFAM" id="SSF54826">
    <property type="entry name" value="Enolase N-terminal domain-like"/>
    <property type="match status" value="2"/>
</dbReference>
<keyword evidence="7" id="KW-0645">Protease</keyword>
<dbReference type="GO" id="GO:0000287">
    <property type="term" value="F:magnesium ion binding"/>
    <property type="evidence" value="ECO:0007669"/>
    <property type="project" value="TreeGrafter"/>
</dbReference>
<proteinExistence type="inferred from homology"/>
<dbReference type="Pfam" id="PF13378">
    <property type="entry name" value="MR_MLE_C"/>
    <property type="match status" value="2"/>
</dbReference>
<evidence type="ECO:0000256" key="11">
    <source>
        <dbReference type="ARBA" id="ARBA00022842"/>
    </source>
</evidence>
<keyword evidence="24" id="KW-1185">Reference proteome</keyword>
<evidence type="ECO:0000313" key="24">
    <source>
        <dbReference type="Proteomes" id="UP000310200"/>
    </source>
</evidence>
<dbReference type="PROSITE" id="PS00909">
    <property type="entry name" value="MR_MLE_2"/>
    <property type="match status" value="1"/>
</dbReference>
<evidence type="ECO:0000256" key="10">
    <source>
        <dbReference type="ARBA" id="ARBA00022833"/>
    </source>
</evidence>
<evidence type="ECO:0000256" key="18">
    <source>
        <dbReference type="ARBA" id="ARBA00073815"/>
    </source>
</evidence>
<dbReference type="Pfam" id="PF02746">
    <property type="entry name" value="MR_MLE_N"/>
    <property type="match status" value="1"/>
</dbReference>
<dbReference type="InterPro" id="IPR042089">
    <property type="entry name" value="Peptidase_M13_dom_2"/>
</dbReference>
<keyword evidence="16" id="KW-0456">Lyase</keyword>
<dbReference type="Gene3D" id="3.20.20.120">
    <property type="entry name" value="Enolase-like C-terminal domain"/>
    <property type="match status" value="2"/>
</dbReference>
<accession>A0A4S2KLS9</accession>
<evidence type="ECO:0000256" key="7">
    <source>
        <dbReference type="ARBA" id="ARBA00022670"/>
    </source>
</evidence>
<evidence type="ECO:0000256" key="8">
    <source>
        <dbReference type="ARBA" id="ARBA00022723"/>
    </source>
</evidence>
<evidence type="ECO:0000256" key="20">
    <source>
        <dbReference type="SAM" id="MobiDB-lite"/>
    </source>
</evidence>
<gene>
    <name evidence="23" type="ORF">DBV15_03581</name>
</gene>
<dbReference type="InterPro" id="IPR036849">
    <property type="entry name" value="Enolase-like_C_sf"/>
</dbReference>
<feature type="compositionally biased region" description="Basic and acidic residues" evidence="20">
    <location>
        <begin position="8"/>
        <end position="29"/>
    </location>
</feature>
<dbReference type="GO" id="GO:0006508">
    <property type="term" value="P:proteolysis"/>
    <property type="evidence" value="ECO:0007669"/>
    <property type="project" value="UniProtKB-KW"/>
</dbReference>
<evidence type="ECO:0000256" key="2">
    <source>
        <dbReference type="ARBA" id="ARBA00001946"/>
    </source>
</evidence>
<dbReference type="InterPro" id="IPR008753">
    <property type="entry name" value="Peptidase_M13_N"/>
</dbReference>
<dbReference type="GO" id="GO:0004222">
    <property type="term" value="F:metalloendopeptidase activity"/>
    <property type="evidence" value="ECO:0007669"/>
    <property type="project" value="InterPro"/>
</dbReference>
<reference evidence="23 24" key="1">
    <citation type="journal article" date="2019" name="Philos. Trans. R. Soc. Lond., B, Biol. Sci.">
        <title>Ant behaviour and brain gene expression of defending hosts depend on the ecological success of the intruding social parasite.</title>
        <authorList>
            <person name="Kaur R."/>
            <person name="Stoldt M."/>
            <person name="Jongepier E."/>
            <person name="Feldmeyer B."/>
            <person name="Menzel F."/>
            <person name="Bornberg-Bauer E."/>
            <person name="Foitzik S."/>
        </authorList>
    </citation>
    <scope>NUCLEOTIDE SEQUENCE [LARGE SCALE GENOMIC DNA]</scope>
    <source>
        <tissue evidence="23">Whole body</tissue>
    </source>
</reference>
<evidence type="ECO:0000256" key="14">
    <source>
        <dbReference type="ARBA" id="ARBA00023157"/>
    </source>
</evidence>
<dbReference type="EMBL" id="QBLH01002019">
    <property type="protein sequence ID" value="TGZ50196.1"/>
    <property type="molecule type" value="Genomic_DNA"/>
</dbReference>
<comment type="subcellular location">
    <subcellularLocation>
        <location evidence="4">Cell membrane</location>
        <topology evidence="4">Single-pass type II membrane protein</topology>
    </subcellularLocation>
</comment>
<organism evidence="23 24">
    <name type="scientific">Temnothorax longispinosus</name>
    <dbReference type="NCBI Taxonomy" id="300112"/>
    <lineage>
        <taxon>Eukaryota</taxon>
        <taxon>Metazoa</taxon>
        <taxon>Ecdysozoa</taxon>
        <taxon>Arthropoda</taxon>
        <taxon>Hexapoda</taxon>
        <taxon>Insecta</taxon>
        <taxon>Pterygota</taxon>
        <taxon>Neoptera</taxon>
        <taxon>Endopterygota</taxon>
        <taxon>Hymenoptera</taxon>
        <taxon>Apocrita</taxon>
        <taxon>Aculeata</taxon>
        <taxon>Formicoidea</taxon>
        <taxon>Formicidae</taxon>
        <taxon>Myrmicinae</taxon>
        <taxon>Temnothorax</taxon>
    </lineage>
</organism>
<evidence type="ECO:0000256" key="1">
    <source>
        <dbReference type="ARBA" id="ARBA00001737"/>
    </source>
</evidence>
<dbReference type="GO" id="GO:0005886">
    <property type="term" value="C:plasma membrane"/>
    <property type="evidence" value="ECO:0007669"/>
    <property type="project" value="UniProtKB-SubCell"/>
</dbReference>
<dbReference type="CDD" id="cd03324">
    <property type="entry name" value="rTSbeta_L-fuconate_dehydratase"/>
    <property type="match status" value="1"/>
</dbReference>
<comment type="similarity">
    <text evidence="5">Belongs to the peptidase M13 family.</text>
</comment>
<dbReference type="SFLD" id="SFLDG00179">
    <property type="entry name" value="mandelate_racemase"/>
    <property type="match status" value="2"/>
</dbReference>
<comment type="cofactor">
    <cofactor evidence="3">
        <name>Zn(2+)</name>
        <dbReference type="ChEBI" id="CHEBI:29105"/>
    </cofactor>
</comment>
<dbReference type="InterPro" id="IPR029065">
    <property type="entry name" value="Enolase_C-like"/>
</dbReference>
<evidence type="ECO:0000256" key="21">
    <source>
        <dbReference type="SAM" id="Phobius"/>
    </source>
</evidence>
<evidence type="ECO:0000256" key="15">
    <source>
        <dbReference type="ARBA" id="ARBA00023180"/>
    </source>
</evidence>
<dbReference type="Gene3D" id="1.10.1380.10">
    <property type="entry name" value="Neutral endopeptidase , domain2"/>
    <property type="match status" value="1"/>
</dbReference>
<dbReference type="Pfam" id="PF05649">
    <property type="entry name" value="Peptidase_M13_N"/>
    <property type="match status" value="1"/>
</dbReference>
<evidence type="ECO:0000256" key="12">
    <source>
        <dbReference type="ARBA" id="ARBA00022968"/>
    </source>
</evidence>
<dbReference type="InterPro" id="IPR046945">
    <property type="entry name" value="RHMD-like"/>
</dbReference>
<evidence type="ECO:0000313" key="23">
    <source>
        <dbReference type="EMBL" id="TGZ50196.1"/>
    </source>
</evidence>
<dbReference type="SMART" id="SM00922">
    <property type="entry name" value="MR_MLE"/>
    <property type="match status" value="2"/>
</dbReference>
<dbReference type="InterPro" id="IPR018110">
    <property type="entry name" value="Mandel_Rmase/mucon_lact_enz_CS"/>
</dbReference>
<keyword evidence="13" id="KW-0482">Metalloprotease</keyword>
<dbReference type="EC" id="4.2.1.68" evidence="6"/>
<keyword evidence="11" id="KW-0460">Magnesium</keyword>
<evidence type="ECO:0000256" key="6">
    <source>
        <dbReference type="ARBA" id="ARBA00013142"/>
    </source>
</evidence>
<dbReference type="SUPFAM" id="SSF52047">
    <property type="entry name" value="RNI-like"/>
    <property type="match status" value="1"/>
</dbReference>
<feature type="domain" description="Mandelate racemase/muconate lactonizing enzyme C-terminal" evidence="22">
    <location>
        <begin position="1736"/>
        <end position="1833"/>
    </location>
</feature>
<dbReference type="PRINTS" id="PR00786">
    <property type="entry name" value="NEPRILYSIN"/>
</dbReference>
<dbReference type="PANTHER" id="PTHR13794">
    <property type="entry name" value="ENOLASE SUPERFAMILY, MANDELATE RACEMASE"/>
    <property type="match status" value="1"/>
</dbReference>
<keyword evidence="15" id="KW-0325">Glycoprotein</keyword>
<dbReference type="InterPro" id="IPR024079">
    <property type="entry name" value="MetalloPept_cat_dom_sf"/>
</dbReference>
<keyword evidence="9" id="KW-0378">Hydrolase</keyword>
<protein>
    <recommendedName>
        <fullName evidence="18">Mitochondrial enolase superfamily member 1</fullName>
        <ecNumber evidence="6">4.2.1.68</ecNumber>
    </recommendedName>
    <alternativeName>
        <fullName evidence="19">L-fuconate dehydratase</fullName>
    </alternativeName>
</protein>
<evidence type="ECO:0000256" key="9">
    <source>
        <dbReference type="ARBA" id="ARBA00022801"/>
    </source>
</evidence>
<evidence type="ECO:0000256" key="17">
    <source>
        <dbReference type="ARBA" id="ARBA00061144"/>
    </source>
</evidence>
<dbReference type="InterPro" id="IPR029017">
    <property type="entry name" value="Enolase-like_N"/>
</dbReference>
<keyword evidence="10" id="KW-0862">Zinc</keyword>
<evidence type="ECO:0000259" key="22">
    <source>
        <dbReference type="SMART" id="SM00922"/>
    </source>
</evidence>
<evidence type="ECO:0000256" key="5">
    <source>
        <dbReference type="ARBA" id="ARBA00007357"/>
    </source>
</evidence>
<comment type="catalytic activity">
    <reaction evidence="1">
        <text>L-fuconate = 2-dehydro-3-deoxy-L-fuconate + H2O</text>
        <dbReference type="Rhea" id="RHEA:22772"/>
        <dbReference type="ChEBI" id="CHEBI:15377"/>
        <dbReference type="ChEBI" id="CHEBI:21291"/>
        <dbReference type="ChEBI" id="CHEBI:37448"/>
        <dbReference type="EC" id="4.2.1.68"/>
    </reaction>
</comment>
<dbReference type="InterPro" id="IPR013342">
    <property type="entry name" value="Mandelate_racemase_C"/>
</dbReference>
<name>A0A4S2KLS9_9HYME</name>
<keyword evidence="12" id="KW-0735">Signal-anchor</keyword>
<dbReference type="SFLD" id="SFLDS00001">
    <property type="entry name" value="Enolase"/>
    <property type="match status" value="2"/>
</dbReference>
<comment type="similarity">
    <text evidence="17">Belongs to the mandelate racemase/muconate lactonizing enzyme family. ENOSF1 subfamily.</text>
</comment>
<dbReference type="PANTHER" id="PTHR13794:SF58">
    <property type="entry name" value="MITOCHONDRIAL ENOLASE SUPERFAMILY MEMBER 1"/>
    <property type="match status" value="1"/>
</dbReference>
<dbReference type="InterPro" id="IPR032675">
    <property type="entry name" value="LRR_dom_sf"/>
</dbReference>
<dbReference type="Gene3D" id="3.30.390.10">
    <property type="entry name" value="Enolase-like, N-terminal domain"/>
    <property type="match status" value="2"/>
</dbReference>
<feature type="domain" description="Mandelate racemase/muconate lactonizing enzyme C-terminal" evidence="22">
    <location>
        <begin position="1000"/>
        <end position="1096"/>
    </location>
</feature>
<dbReference type="FunFam" id="3.20.20.120:FF:000007">
    <property type="entry name" value="Mitochondrial enolase superfamily member 1"/>
    <property type="match status" value="1"/>
</dbReference>
<comment type="cofactor">
    <cofactor evidence="2">
        <name>Mg(2+)</name>
        <dbReference type="ChEBI" id="CHEBI:18420"/>
    </cofactor>
</comment>
<dbReference type="SUPFAM" id="SSF51604">
    <property type="entry name" value="Enolase C-terminal domain-like"/>
    <property type="match status" value="2"/>
</dbReference>
<evidence type="ECO:0000256" key="19">
    <source>
        <dbReference type="ARBA" id="ARBA00078003"/>
    </source>
</evidence>
<dbReference type="InterPro" id="IPR034610">
    <property type="entry name" value="L-fuconate_dehydratase"/>
</dbReference>
<sequence>MENLSTHLADKDPADKVNDPEDNERDTVENAKGNSDVPWDYNQRDEKKSSGKELRLVIVVGLLAVTVIVLIVALTLQMAIFRKEEYKEMCQSEECIRTAARVIGAMNRSVDPCQDFYNFACGGWINKHPIPQSQSFWDQLSLLREELLKNLRILLEEPDEETDLKPVKMARALYRTCMDVASVEALGLEPIFEVLNSLGLPKEPPMQGKIPSLDISRIAGIGQRTLGLSLFINFYISEDVKDTTRNRMMMEQVSPGFSERYLLDPRRFQSELMEYKKYIKSMVELAGAGNMSANYANEILEFGTKLARIMATNEERRSSDHLLHEVTIDDLQKLTDIHAQQWNWTRYVEAVFENTNVTINPAEDRVIIVDLQYLQKLPLLLSITPPATIVRYVWWSVYATVAPLTLQKFRDLGFQFSQKIFGLKEKTPRWKGCTGNVNGNFGMALSYIYAQRHFNEQAREKALEMLLDIRAAFDEMVTELDWMDAGTRARAHRKLQAMRPFVGFPDWVTNPEELDKFYEGVEVIDGKLFATFLKLTDVAMKKSFNNLREKPDRSRWISTGTTVNAFYSAILNSVTGILHPPFYGNGLESINYGAMGAIMGHELTHGFDDQGRRYDENGNLRQWWSDETLRHYHEKVQCIIEQYSSYHLPELGDNFTVNGINTQGENIADNGGIREAYRAYQRLITRSPYQQALPGLVDYSNEQLFFLGFAQVWCGNYTNGALKSKVIEGVHAPNHFRVIGTLSNNAEFAKAWKCPLGSPMNPSHKCILWNLVEHLRHPSLKCSVQFRRMEARNIDDEKEKRMKAKITAIDVKDIRFPTSLNRDGSDAMHTDPDYSCVYVTIKTSKKGCEGYGLTFTLGRGTEIVVQACNALAKIVLNRKLKWIYKDFANFWRRLTSDSQLRWVGPEKGVIHLATAAIVNALWDLWARVEEKPVWKLLSDMSPEELVSVIDFRYVKDIVDEKIAIKILEEKMKLRQEQKKKLQKNGYPAYTTQVGWLGYSDDKLKDLCKSFLDSGYTAFKIKVGQDLQNDIKRCEIIREAIGYENKLMMDANQVWDVNEAIEWMKELRKFKPTWIEEPTSPDDVFGHAQILKELKPYNIGVATGEMCANRVMFKQFLKHHAINYCQVDSARIGGINELLAVYLMAYITQIPVCPHAGGVGLCEMVQHLQMWDYVCLSQTTENRMIEYVDQQHEHFEDPVRIRNAHYMPPERPGYSTKLKEETISDESLREFPYIGRVSTGEKNPVDFIYQFVNMCKRHFRNLGTFRTRHYIYGAPTNFPKYGDFSETFIMKTYDFDISISSPYASILPDKHIPWHVYHKRDIKHINYLEIGFHEAVYPIRVSIYEVYNPGNVIKIWAQDSSNNRWILLWDGLPQIVPPISRLFSPPLQLCNFKTNLLKLEFKHSILDYTKLDAVMLIGTSELILPRNPEESLTDLLKRLNCMYSHHEDVHNLTANYENAHLDIDQRGVHLDDSLSRLLFSCLLLEKIYLNNIVLTDRNLKLLAECKNLKRLHLRNVKFVTPDNVSIILEQCSKLQKKMSRKITDIVVHDVRFPTSVRHEGSSDSMLDRVDHSCTYVILDTDTTEYKGYGIAATLGRGNEFVVQTCKLIFELRVKNRTTEEIYSDFAKFWRELTTDVELRWLGPECGVVHLATAAIVNALWDLWARIEGKPVWKLLADMTPEQLVSTVDFRYITDVVTKEEAIQMLKENQDKEKKEKTLRSEGYPTYTSDVGRYTLRKQQVRSACSKFKKLDFTSFKTIVGPQVPESEYRCNVIRSVVGRKVRLMVDASQICESANKAITVVKGIKKTRPYCIEDPTSADDALEHTTILNELRTLKVKVTCGKTCANRVMFKQFLKIGDTDFWSINVGRLGGVNEALAVYFMARKHNKPVWGHAGGVGLGEMIQHLQIWNHICLGARTDTDTDGMIEFVSHQHGYFVDPVFIRNAHYLLPQRPGFSTQLKNKCIARWSYPEGTRWKFIIQKKKEEKEKEKQKKKKRT</sequence>
<dbReference type="InterPro" id="IPR013341">
    <property type="entry name" value="Mandelate_racemase_N_dom"/>
</dbReference>
<keyword evidence="21" id="KW-0472">Membrane</keyword>
<dbReference type="GO" id="GO:0016052">
    <property type="term" value="P:carbohydrate catabolic process"/>
    <property type="evidence" value="ECO:0007669"/>
    <property type="project" value="InterPro"/>
</dbReference>
<keyword evidence="8" id="KW-0479">Metal-binding</keyword>
<dbReference type="SFLD" id="SFLDF00111">
    <property type="entry name" value="L-fuconate_dehydratase"/>
    <property type="match status" value="1"/>
</dbReference>
<keyword evidence="14" id="KW-1015">Disulfide bond</keyword>